<dbReference type="GO" id="GO:0003824">
    <property type="term" value="F:catalytic activity"/>
    <property type="evidence" value="ECO:0007669"/>
    <property type="project" value="InterPro"/>
</dbReference>
<reference evidence="6 7" key="1">
    <citation type="submission" date="2020-05" db="EMBL/GenBank/DDBJ databases">
        <title>Gimesia benthica sp. nov., a novel planctomycete isolated from a deep-sea water sample of the Northwest Indian Ocean.</title>
        <authorList>
            <person name="Wang J."/>
            <person name="Ruan C."/>
            <person name="Song L."/>
            <person name="Zhu Y."/>
            <person name="Li A."/>
            <person name="Zheng X."/>
            <person name="Wang L."/>
            <person name="Lu Z."/>
            <person name="Huang Y."/>
            <person name="Du W."/>
            <person name="Zhou Y."/>
            <person name="Huang L."/>
            <person name="Dai X."/>
        </authorList>
    </citation>
    <scope>NUCLEOTIDE SEQUENCE [LARGE SCALE GENOMIC DNA]</scope>
    <source>
        <strain evidence="6 7">YYQ-30</strain>
    </source>
</reference>
<evidence type="ECO:0000259" key="5">
    <source>
        <dbReference type="Pfam" id="PF04349"/>
    </source>
</evidence>
<dbReference type="SUPFAM" id="SSF81296">
    <property type="entry name" value="E set domains"/>
    <property type="match status" value="1"/>
</dbReference>
<dbReference type="EMBL" id="JABFBC010000001">
    <property type="protein sequence ID" value="NNU79446.1"/>
    <property type="molecule type" value="Genomic_DNA"/>
</dbReference>
<comment type="pathway">
    <text evidence="2">Glycan metabolism; osmoregulated periplasmic glucan (OPG) biosynthesis.</text>
</comment>
<feature type="domain" description="Glucan biosynthesis periplasmic MdoG C-terminal" evidence="5">
    <location>
        <begin position="34"/>
        <end position="508"/>
    </location>
</feature>
<dbReference type="GO" id="GO:0030288">
    <property type="term" value="C:outer membrane-bounded periplasmic space"/>
    <property type="evidence" value="ECO:0007669"/>
    <property type="project" value="TreeGrafter"/>
</dbReference>
<dbReference type="RefSeq" id="WP_171322446.1">
    <property type="nucleotide sequence ID" value="NZ_JABFBC010000001.1"/>
</dbReference>
<keyword evidence="4" id="KW-0574">Periplasm</keyword>
<dbReference type="Gene3D" id="2.60.40.10">
    <property type="entry name" value="Immunoglobulins"/>
    <property type="match status" value="1"/>
</dbReference>
<proteinExistence type="inferred from homology"/>
<evidence type="ECO:0000313" key="6">
    <source>
        <dbReference type="EMBL" id="NNU79446.1"/>
    </source>
</evidence>
<dbReference type="Gene3D" id="2.70.98.10">
    <property type="match status" value="1"/>
</dbReference>
<name>A0A849KYR9_9RHOB</name>
<dbReference type="InterPro" id="IPR013783">
    <property type="entry name" value="Ig-like_fold"/>
</dbReference>
<dbReference type="InterPro" id="IPR014438">
    <property type="entry name" value="Glucan_biosyn_MdoG/MdoD"/>
</dbReference>
<dbReference type="PIRSF" id="PIRSF006281">
    <property type="entry name" value="MdoG"/>
    <property type="match status" value="1"/>
</dbReference>
<keyword evidence="7" id="KW-1185">Reference proteome</keyword>
<dbReference type="Pfam" id="PF04349">
    <property type="entry name" value="MdoG"/>
    <property type="match status" value="1"/>
</dbReference>
<dbReference type="PANTHER" id="PTHR30504">
    <property type="entry name" value="GLUCANS BIOSYNTHESIS PROTEIN"/>
    <property type="match status" value="1"/>
</dbReference>
<comment type="subcellular location">
    <subcellularLocation>
        <location evidence="1">Periplasm</location>
    </subcellularLocation>
</comment>
<evidence type="ECO:0000256" key="4">
    <source>
        <dbReference type="ARBA" id="ARBA00022764"/>
    </source>
</evidence>
<accession>A0A849KYR9</accession>
<dbReference type="GO" id="GO:0030246">
    <property type="term" value="F:carbohydrate binding"/>
    <property type="evidence" value="ECO:0007669"/>
    <property type="project" value="InterPro"/>
</dbReference>
<dbReference type="PANTHER" id="PTHR30504:SF2">
    <property type="entry name" value="GLUCANS BIOSYNTHESIS PROTEIN G"/>
    <property type="match status" value="1"/>
</dbReference>
<dbReference type="InterPro" id="IPR014756">
    <property type="entry name" value="Ig_E-set"/>
</dbReference>
<dbReference type="UniPathway" id="UPA00637"/>
<dbReference type="InterPro" id="IPR007444">
    <property type="entry name" value="Glucan_biosyn_MdoG_C"/>
</dbReference>
<dbReference type="InterPro" id="IPR014718">
    <property type="entry name" value="GH-type_carb-bd"/>
</dbReference>
<comment type="similarity">
    <text evidence="3">Belongs to the OpgD/OpgG family.</text>
</comment>
<dbReference type="InterPro" id="IPR011013">
    <property type="entry name" value="Gal_mutarotase_sf_dom"/>
</dbReference>
<dbReference type="Proteomes" id="UP000572377">
    <property type="component" value="Unassembled WGS sequence"/>
</dbReference>
<protein>
    <submittedName>
        <fullName evidence="6">Glucan biosynthesis protein</fullName>
    </submittedName>
</protein>
<evidence type="ECO:0000256" key="1">
    <source>
        <dbReference type="ARBA" id="ARBA00004418"/>
    </source>
</evidence>
<evidence type="ECO:0000313" key="7">
    <source>
        <dbReference type="Proteomes" id="UP000572377"/>
    </source>
</evidence>
<sequence length="516" mass="55930">MTILRPSRRAVLLGGIAAVAAAMPRLRAMANVSPEALIERARRLSQAPHRDTTIALVPPFDSLTYDSFRGIRPRPGGAGELEIGGGVRMDLLPPGFYFRDRVEVVVPGQDTPLDFDPSLFTFEPRYFPEPPQPAPGMEEMGFSGIRLRGPLNRPDIWDEFLVMQGASYFRALPADTVYGLSARGLALGTGGSTPEEFPVFTRLEVDPTEQGAVRIGALIESPSATGALIFAIRPGAPTVMDCELTLFPRRNIAEAGIAPLTSMYFFGPLRRSVADDFRPAVHDSDVLWIENGAGETVVRPLSNPAQLQISAFSDTGPRRFGLLQTLRDYEDYVDPEAAYHRRPSAWVEPVGDWGPGAVTLVEIPTADEYHDNIVAFWRPAEPLMAGGEYRFAYRLVWSGAAEPGHGFPLAVAASRSGRDPLTPGARLFVVDYRADGVQPDPAAMSLKIESLSGEGQITGQSFYAPGEPGLYRASFLFTPAEGQTVAELRLVIGGADGAPASPVWLHRWTMARDGGV</sequence>
<gene>
    <name evidence="6" type="ORF">HMH01_03250</name>
</gene>
<evidence type="ECO:0000256" key="3">
    <source>
        <dbReference type="ARBA" id="ARBA00009284"/>
    </source>
</evidence>
<dbReference type="SUPFAM" id="SSF74650">
    <property type="entry name" value="Galactose mutarotase-like"/>
    <property type="match status" value="1"/>
</dbReference>
<evidence type="ECO:0000256" key="2">
    <source>
        <dbReference type="ARBA" id="ARBA00005001"/>
    </source>
</evidence>
<organism evidence="6 7">
    <name type="scientific">Halovulum dunhuangense</name>
    <dbReference type="NCBI Taxonomy" id="1505036"/>
    <lineage>
        <taxon>Bacteria</taxon>
        <taxon>Pseudomonadati</taxon>
        <taxon>Pseudomonadota</taxon>
        <taxon>Alphaproteobacteria</taxon>
        <taxon>Rhodobacterales</taxon>
        <taxon>Paracoccaceae</taxon>
        <taxon>Halovulum</taxon>
    </lineage>
</organism>
<dbReference type="AlphaFoldDB" id="A0A849KYR9"/>
<comment type="caution">
    <text evidence="6">The sequence shown here is derived from an EMBL/GenBank/DDBJ whole genome shotgun (WGS) entry which is preliminary data.</text>
</comment>
<dbReference type="GO" id="GO:0051274">
    <property type="term" value="P:beta-glucan biosynthetic process"/>
    <property type="evidence" value="ECO:0007669"/>
    <property type="project" value="TreeGrafter"/>
</dbReference>